<evidence type="ECO:0000256" key="9">
    <source>
        <dbReference type="ARBA" id="ARBA00023136"/>
    </source>
</evidence>
<dbReference type="InterPro" id="IPR043129">
    <property type="entry name" value="ATPase_NBD"/>
</dbReference>
<dbReference type="InterPro" id="IPR007812">
    <property type="entry name" value="T2SS_protein-GspL"/>
</dbReference>
<dbReference type="Gene3D" id="3.30.1360.100">
    <property type="entry name" value="General secretion pathway protein M, EpsM"/>
    <property type="match status" value="1"/>
</dbReference>
<dbReference type="NCBIfam" id="TIGR01709">
    <property type="entry name" value="typeII_sec_gspL"/>
    <property type="match status" value="1"/>
</dbReference>
<evidence type="ECO:0000256" key="5">
    <source>
        <dbReference type="ARBA" id="ARBA00022519"/>
    </source>
</evidence>
<dbReference type="GO" id="GO:0005886">
    <property type="term" value="C:plasma membrane"/>
    <property type="evidence" value="ECO:0007669"/>
    <property type="project" value="UniProtKB-SubCell"/>
</dbReference>
<comment type="function">
    <text evidence="10">Inner membrane component of the type II secretion system required for the energy-dependent secretion of extracellular factors such as proteases and toxins from the periplasm.</text>
</comment>
<keyword evidence="8 12" id="KW-1133">Transmembrane helix</keyword>
<feature type="region of interest" description="Disordered" evidence="11">
    <location>
        <begin position="385"/>
        <end position="404"/>
    </location>
</feature>
<dbReference type="Gene3D" id="3.30.420.370">
    <property type="match status" value="1"/>
</dbReference>
<dbReference type="InterPro" id="IPR024230">
    <property type="entry name" value="GspL_cyto_dom"/>
</dbReference>
<organism evidence="15 16">
    <name type="scientific">Vibrio gazogenes</name>
    <dbReference type="NCBI Taxonomy" id="687"/>
    <lineage>
        <taxon>Bacteria</taxon>
        <taxon>Pseudomonadati</taxon>
        <taxon>Pseudomonadota</taxon>
        <taxon>Gammaproteobacteria</taxon>
        <taxon>Vibrionales</taxon>
        <taxon>Vibrionaceae</taxon>
        <taxon>Vibrio</taxon>
    </lineage>
</organism>
<dbReference type="Pfam" id="PF12693">
    <property type="entry name" value="GspL_C"/>
    <property type="match status" value="1"/>
</dbReference>
<evidence type="ECO:0000259" key="14">
    <source>
        <dbReference type="Pfam" id="PF12693"/>
    </source>
</evidence>
<feature type="transmembrane region" description="Helical" evidence="12">
    <location>
        <begin position="247"/>
        <end position="267"/>
    </location>
</feature>
<dbReference type="EMBL" id="CP018835">
    <property type="protein sequence ID" value="ASA55578.1"/>
    <property type="molecule type" value="Genomic_DNA"/>
</dbReference>
<keyword evidence="7 10" id="KW-0653">Protein transport</keyword>
<evidence type="ECO:0000256" key="7">
    <source>
        <dbReference type="ARBA" id="ARBA00022927"/>
    </source>
</evidence>
<evidence type="ECO:0000256" key="11">
    <source>
        <dbReference type="SAM" id="MobiDB-lite"/>
    </source>
</evidence>
<dbReference type="GO" id="GO:0009276">
    <property type="term" value="C:Gram-negative-bacterium-type cell wall"/>
    <property type="evidence" value="ECO:0007669"/>
    <property type="project" value="InterPro"/>
</dbReference>
<keyword evidence="3 10" id="KW-0813">Transport</keyword>
<comment type="similarity">
    <text evidence="2 10">Belongs to the GSP L family.</text>
</comment>
<feature type="domain" description="GspL cytoplasmic actin-ATPase-like" evidence="13">
    <location>
        <begin position="5"/>
        <end position="240"/>
    </location>
</feature>
<dbReference type="GO" id="GO:0015628">
    <property type="term" value="P:protein secretion by the type II secretion system"/>
    <property type="evidence" value="ECO:0007669"/>
    <property type="project" value="InterPro"/>
</dbReference>
<evidence type="ECO:0000256" key="1">
    <source>
        <dbReference type="ARBA" id="ARBA00004377"/>
    </source>
</evidence>
<dbReference type="PIRSF" id="PIRSF015761">
    <property type="entry name" value="Protein_L"/>
    <property type="match status" value="1"/>
</dbReference>
<protein>
    <recommendedName>
        <fullName evidence="10">Type II secretion system protein L</fullName>
        <shortName evidence="10">T2SS protein L</shortName>
    </recommendedName>
</protein>
<evidence type="ECO:0000256" key="12">
    <source>
        <dbReference type="SAM" id="Phobius"/>
    </source>
</evidence>
<dbReference type="SUPFAM" id="SSF53067">
    <property type="entry name" value="Actin-like ATPase domain"/>
    <property type="match status" value="2"/>
</dbReference>
<comment type="subcellular location">
    <subcellularLocation>
        <location evidence="1">Cell inner membrane</location>
        <topology evidence="1">Single-pass membrane protein</topology>
    </subcellularLocation>
</comment>
<evidence type="ECO:0000259" key="13">
    <source>
        <dbReference type="Pfam" id="PF05134"/>
    </source>
</evidence>
<dbReference type="InterPro" id="IPR025691">
    <property type="entry name" value="GspL_pp_dom"/>
</dbReference>
<evidence type="ECO:0000256" key="8">
    <source>
        <dbReference type="ARBA" id="ARBA00022989"/>
    </source>
</evidence>
<evidence type="ECO:0000256" key="4">
    <source>
        <dbReference type="ARBA" id="ARBA00022475"/>
    </source>
</evidence>
<gene>
    <name evidence="15" type="ORF">BSQ33_07595</name>
</gene>
<proteinExistence type="inferred from homology"/>
<dbReference type="Pfam" id="PF05134">
    <property type="entry name" value="T2SSL"/>
    <property type="match status" value="1"/>
</dbReference>
<dbReference type="KEGG" id="vga:BSQ33_07595"/>
<accession>A0A1Z2SEL0</accession>
<evidence type="ECO:0000256" key="3">
    <source>
        <dbReference type="ARBA" id="ARBA00022448"/>
    </source>
</evidence>
<keyword evidence="6 12" id="KW-0812">Transmembrane</keyword>
<reference evidence="15 16" key="1">
    <citation type="submission" date="2016-12" db="EMBL/GenBank/DDBJ databases">
        <authorList>
            <person name="Song W.-J."/>
            <person name="Kurnit D.M."/>
        </authorList>
    </citation>
    <scope>NUCLEOTIDE SEQUENCE [LARGE SCALE GENOMIC DNA]</scope>
    <source>
        <strain evidence="15 16">ATCC 43942</strain>
    </source>
</reference>
<dbReference type="RefSeq" id="WP_157721361.1">
    <property type="nucleotide sequence ID" value="NZ_CP018835.1"/>
</dbReference>
<keyword evidence="5" id="KW-0997">Cell inner membrane</keyword>
<evidence type="ECO:0000313" key="15">
    <source>
        <dbReference type="EMBL" id="ASA55578.1"/>
    </source>
</evidence>
<evidence type="ECO:0000256" key="6">
    <source>
        <dbReference type="ARBA" id="ARBA00022692"/>
    </source>
</evidence>
<dbReference type="AlphaFoldDB" id="A0A1Z2SEL0"/>
<feature type="domain" description="GspL periplasmic" evidence="14">
    <location>
        <begin position="246"/>
        <end position="403"/>
    </location>
</feature>
<feature type="compositionally biased region" description="Polar residues" evidence="11">
    <location>
        <begin position="386"/>
        <end position="404"/>
    </location>
</feature>
<evidence type="ECO:0000256" key="10">
    <source>
        <dbReference type="PIRNR" id="PIRNR015761"/>
    </source>
</evidence>
<dbReference type="Gene3D" id="3.30.420.380">
    <property type="match status" value="1"/>
</dbReference>
<evidence type="ECO:0000256" key="2">
    <source>
        <dbReference type="ARBA" id="ARBA00005318"/>
    </source>
</evidence>
<name>A0A1Z2SEL0_VIBGA</name>
<dbReference type="OrthoDB" id="7011844at2"/>
<keyword evidence="4" id="KW-1003">Cell membrane</keyword>
<dbReference type="GO" id="GO:0015627">
    <property type="term" value="C:type II protein secretion system complex"/>
    <property type="evidence" value="ECO:0007669"/>
    <property type="project" value="InterPro"/>
</dbReference>
<evidence type="ECO:0000313" key="16">
    <source>
        <dbReference type="Proteomes" id="UP000196708"/>
    </source>
</evidence>
<dbReference type="Proteomes" id="UP000196708">
    <property type="component" value="Chromosome 1"/>
</dbReference>
<keyword evidence="9 12" id="KW-0472">Membrane</keyword>
<sequence>MSEYLLVRLSKQPQAQGHWWIGAEHATTIEKSGEIASWTNIDELVPHAEGRPVIVLLSGADVVMKTVSLPAGGARQYEKMLPYLVEDELAQDVDGLHFSVLAKQEDQVYTVAVDRNWLSCILEQFEACGLQVDNVLPDVLALPTEEEHATAVQLGHEWLIRQGPFSGVCIEHSWLPILSQMHEDDEQSPALEIISYSQAPELNDSSSQVWTEKLVDSIDLLLYRGALSSPISLLTGPFKKSSSVMKYWQVWRGSLIALAALVTLLLIHHAVDIRRMSQEATALRTESEHIFRTIFPERHKIPTVSYLKGQFTSAIQKLSGGEGQDSALSLFTSLAETIGSTSGVQLQRIHYDRARGDIRIDVRGADFQAFEATRKKLSQKFDVQQGPLNRDNNQVSGSFVLKNQ</sequence>
<dbReference type="CDD" id="cd24017">
    <property type="entry name" value="ASKHA_T2SSL_N"/>
    <property type="match status" value="1"/>
</dbReference>